<feature type="compositionally biased region" description="Basic and acidic residues" evidence="1">
    <location>
        <begin position="91"/>
        <end position="114"/>
    </location>
</feature>
<accession>A0A915YSK2</accession>
<organism evidence="2 3">
    <name type="scientific">Rhizophagus irregularis</name>
    <dbReference type="NCBI Taxonomy" id="588596"/>
    <lineage>
        <taxon>Eukaryota</taxon>
        <taxon>Fungi</taxon>
        <taxon>Fungi incertae sedis</taxon>
        <taxon>Mucoromycota</taxon>
        <taxon>Glomeromycotina</taxon>
        <taxon>Glomeromycetes</taxon>
        <taxon>Glomerales</taxon>
        <taxon>Glomeraceae</taxon>
        <taxon>Rhizophagus</taxon>
    </lineage>
</organism>
<feature type="compositionally biased region" description="Basic and acidic residues" evidence="1">
    <location>
        <begin position="178"/>
        <end position="187"/>
    </location>
</feature>
<name>A0A915YSK2_9GLOM</name>
<evidence type="ECO:0000313" key="2">
    <source>
        <dbReference type="EMBL" id="CAB5325888.1"/>
    </source>
</evidence>
<dbReference type="EMBL" id="CAGKOT010000003">
    <property type="protein sequence ID" value="CAB5325888.1"/>
    <property type="molecule type" value="Genomic_DNA"/>
</dbReference>
<protein>
    <submittedName>
        <fullName evidence="2">Uncharacterized protein</fullName>
    </submittedName>
</protein>
<dbReference type="Proteomes" id="UP000684084">
    <property type="component" value="Unassembled WGS sequence"/>
</dbReference>
<evidence type="ECO:0000256" key="1">
    <source>
        <dbReference type="SAM" id="MobiDB-lite"/>
    </source>
</evidence>
<dbReference type="VEuPathDB" id="FungiDB:RhiirFUN_004034"/>
<sequence>MEKPSFVWPFGWASEVWKNQVSIGCSEERENSKIRSGVLPCSEERENSKIRSDVRVCFRIPKNGKIPRFDLVGFRRTENQETKIRKIGWASEERKPKDSIGWASEKRKPKDKDSCGGLPTNENPKIKIRSGGFRLSKERKKLKIRSVSSEKWKKPRFVIQWAFEEQRKTKIRLVSRVGSDKQKKTKDSFGGFPKDQDSRTLGEWQRTAAKKSAKVRPALDHKLA</sequence>
<dbReference type="AlphaFoldDB" id="A0A915YSK2"/>
<comment type="caution">
    <text evidence="2">The sequence shown here is derived from an EMBL/GenBank/DDBJ whole genome shotgun (WGS) entry which is preliminary data.</text>
</comment>
<feature type="region of interest" description="Disordered" evidence="1">
    <location>
        <begin position="87"/>
        <end position="132"/>
    </location>
</feature>
<dbReference type="OrthoDB" id="10509241at2759"/>
<reference evidence="2" key="1">
    <citation type="submission" date="2020-05" db="EMBL/GenBank/DDBJ databases">
        <authorList>
            <person name="Rincon C."/>
            <person name="Sanders R I."/>
            <person name="Robbins C."/>
            <person name="Chaturvedi A."/>
        </authorList>
    </citation>
    <scope>NUCLEOTIDE SEQUENCE</scope>
    <source>
        <strain evidence="2">CHB12</strain>
    </source>
</reference>
<feature type="region of interest" description="Disordered" evidence="1">
    <location>
        <begin position="177"/>
        <end position="224"/>
    </location>
</feature>
<evidence type="ECO:0000313" key="3">
    <source>
        <dbReference type="Proteomes" id="UP000684084"/>
    </source>
</evidence>
<proteinExistence type="predicted"/>
<gene>
    <name evidence="2" type="ORF">CHRIB12_LOCUS2575</name>
</gene>